<gene>
    <name evidence="4" type="ORF">D2962_04465</name>
</gene>
<dbReference type="GO" id="GO:0003677">
    <property type="term" value="F:DNA binding"/>
    <property type="evidence" value="ECO:0007669"/>
    <property type="project" value="UniProtKB-UniRule"/>
</dbReference>
<dbReference type="Gene3D" id="1.10.357.10">
    <property type="entry name" value="Tetracycline Repressor, domain 2"/>
    <property type="match status" value="1"/>
</dbReference>
<dbReference type="Proteomes" id="UP000280960">
    <property type="component" value="Chromosome"/>
</dbReference>
<name>A0A3G2R3P4_9FIRM</name>
<dbReference type="InterPro" id="IPR023772">
    <property type="entry name" value="DNA-bd_HTH_TetR-type_CS"/>
</dbReference>
<keyword evidence="5" id="KW-1185">Reference proteome</keyword>
<feature type="domain" description="HTH tetR-type" evidence="3">
    <location>
        <begin position="1"/>
        <end position="53"/>
    </location>
</feature>
<dbReference type="InterPro" id="IPR001647">
    <property type="entry name" value="HTH_TetR"/>
</dbReference>
<dbReference type="InterPro" id="IPR009057">
    <property type="entry name" value="Homeodomain-like_sf"/>
</dbReference>
<evidence type="ECO:0000313" key="4">
    <source>
        <dbReference type="EMBL" id="AYO29955.1"/>
    </source>
</evidence>
<dbReference type="RefSeq" id="WP_120766531.1">
    <property type="nucleotide sequence ID" value="NZ_CP033169.1"/>
</dbReference>
<dbReference type="SUPFAM" id="SSF46689">
    <property type="entry name" value="Homeodomain-like"/>
    <property type="match status" value="1"/>
</dbReference>
<keyword evidence="1 2" id="KW-0238">DNA-binding</keyword>
<protein>
    <submittedName>
        <fullName evidence="4">TetR family transcriptional regulator</fullName>
    </submittedName>
</protein>
<accession>A0A3G2R3P4</accession>
<dbReference type="PROSITE" id="PS50977">
    <property type="entry name" value="HTH_TETR_2"/>
    <property type="match status" value="1"/>
</dbReference>
<dbReference type="EMBL" id="CP033169">
    <property type="protein sequence ID" value="AYO29955.1"/>
    <property type="molecule type" value="Genomic_DNA"/>
</dbReference>
<evidence type="ECO:0000256" key="1">
    <source>
        <dbReference type="ARBA" id="ARBA00023125"/>
    </source>
</evidence>
<feature type="DNA-binding region" description="H-T-H motif" evidence="2">
    <location>
        <begin position="16"/>
        <end position="35"/>
    </location>
</feature>
<evidence type="ECO:0000256" key="2">
    <source>
        <dbReference type="PROSITE-ProRule" id="PRU00335"/>
    </source>
</evidence>
<dbReference type="AlphaFoldDB" id="A0A3G2R3P4"/>
<reference evidence="4 5" key="1">
    <citation type="submission" date="2018-10" db="EMBL/GenBank/DDBJ databases">
        <authorList>
            <person name="Zhang X."/>
        </authorList>
    </citation>
    <scope>NUCLEOTIDE SEQUENCE [LARGE SCALE GENOMIC DNA]</scope>
    <source>
        <strain evidence="4 5">SK-G1</strain>
    </source>
</reference>
<organism evidence="4 5">
    <name type="scientific">Biomaibacter acetigenes</name>
    <dbReference type="NCBI Taxonomy" id="2316383"/>
    <lineage>
        <taxon>Bacteria</taxon>
        <taxon>Bacillati</taxon>
        <taxon>Bacillota</taxon>
        <taxon>Clostridia</taxon>
        <taxon>Thermosediminibacterales</taxon>
        <taxon>Tepidanaerobacteraceae</taxon>
        <taxon>Biomaibacter</taxon>
    </lineage>
</organism>
<evidence type="ECO:0000259" key="3">
    <source>
        <dbReference type="PROSITE" id="PS50977"/>
    </source>
</evidence>
<dbReference type="PROSITE" id="PS01081">
    <property type="entry name" value="HTH_TETR_1"/>
    <property type="match status" value="1"/>
</dbReference>
<evidence type="ECO:0000313" key="5">
    <source>
        <dbReference type="Proteomes" id="UP000280960"/>
    </source>
</evidence>
<dbReference type="KEGG" id="bacg:D2962_04465"/>
<dbReference type="Pfam" id="PF00440">
    <property type="entry name" value="TetR_N"/>
    <property type="match status" value="1"/>
</dbReference>
<proteinExistence type="predicted"/>
<sequence>MGFNDQGFRRVGIEVSVNDIVKVVGITKGGFYHYFNSKDELFSHVVEDFINRYLQMFLAFYRDDTFIY</sequence>